<keyword evidence="3" id="KW-1185">Reference proteome</keyword>
<dbReference type="STRING" id="662367.SAMN05216167_1206"/>
<organism evidence="2 3">
    <name type="scientific">Spirosoma endophyticum</name>
    <dbReference type="NCBI Taxonomy" id="662367"/>
    <lineage>
        <taxon>Bacteria</taxon>
        <taxon>Pseudomonadati</taxon>
        <taxon>Bacteroidota</taxon>
        <taxon>Cytophagia</taxon>
        <taxon>Cytophagales</taxon>
        <taxon>Cytophagaceae</taxon>
        <taxon>Spirosoma</taxon>
    </lineage>
</organism>
<name>A0A1I2DPA0_9BACT</name>
<dbReference type="AlphaFoldDB" id="A0A1I2DPA0"/>
<reference evidence="2 3" key="1">
    <citation type="submission" date="2016-10" db="EMBL/GenBank/DDBJ databases">
        <authorList>
            <person name="de Groot N.N."/>
        </authorList>
    </citation>
    <scope>NUCLEOTIDE SEQUENCE [LARGE SCALE GENOMIC DNA]</scope>
    <source>
        <strain evidence="2 3">DSM 26130</strain>
    </source>
</reference>
<evidence type="ECO:0000259" key="1">
    <source>
        <dbReference type="Pfam" id="PF26343"/>
    </source>
</evidence>
<dbReference type="RefSeq" id="WP_394333808.1">
    <property type="nucleotide sequence ID" value="NZ_FOLQ01000020.1"/>
</dbReference>
<protein>
    <recommendedName>
        <fullName evidence="1">VapC50 C-terminal domain-containing protein</fullName>
    </recommendedName>
</protein>
<evidence type="ECO:0000313" key="3">
    <source>
        <dbReference type="Proteomes" id="UP000198598"/>
    </source>
</evidence>
<gene>
    <name evidence="2" type="ORF">SAMN05216167_1206</name>
</gene>
<dbReference type="Proteomes" id="UP000198598">
    <property type="component" value="Unassembled WGS sequence"/>
</dbReference>
<dbReference type="InterPro" id="IPR058652">
    <property type="entry name" value="VapC50_C"/>
</dbReference>
<sequence>MNEAFPDANVINYESLVQSISLPDQDDRHVVAAAVRCKADVIVTANIKDFPNEYLKQFDIEPKHPDNFIMDLIDLNPNGVLEAFKNQVSNLRRPPKTDEELLVNFREVGLETTAYELHRMLQNR</sequence>
<feature type="domain" description="VapC50 C-terminal" evidence="1">
    <location>
        <begin position="65"/>
        <end position="119"/>
    </location>
</feature>
<accession>A0A1I2DPA0</accession>
<dbReference type="EMBL" id="FOLQ01000020">
    <property type="protein sequence ID" value="SFE82161.1"/>
    <property type="molecule type" value="Genomic_DNA"/>
</dbReference>
<dbReference type="Pfam" id="PF26343">
    <property type="entry name" value="VapC50_C"/>
    <property type="match status" value="1"/>
</dbReference>
<evidence type="ECO:0000313" key="2">
    <source>
        <dbReference type="EMBL" id="SFE82161.1"/>
    </source>
</evidence>
<proteinExistence type="predicted"/>